<dbReference type="PANTHER" id="PTHR46889:SF4">
    <property type="entry name" value="TRANSPOSASE INSO FOR INSERTION SEQUENCE ELEMENT IS911B-RELATED"/>
    <property type="match status" value="1"/>
</dbReference>
<organism evidence="3 4">
    <name type="scientific">Myxococcus stipitatus (strain DSM 14675 / JCM 12634 / Mx s8)</name>
    <dbReference type="NCBI Taxonomy" id="1278073"/>
    <lineage>
        <taxon>Bacteria</taxon>
        <taxon>Pseudomonadati</taxon>
        <taxon>Myxococcota</taxon>
        <taxon>Myxococcia</taxon>
        <taxon>Myxococcales</taxon>
        <taxon>Cystobacterineae</taxon>
        <taxon>Myxococcaceae</taxon>
        <taxon>Myxococcus</taxon>
    </lineage>
</organism>
<dbReference type="AlphaFoldDB" id="L7U5T6"/>
<dbReference type="STRING" id="1278073.MYSTI_02131"/>
<dbReference type="PATRIC" id="fig|1278073.3.peg.2168"/>
<dbReference type="KEGG" id="msd:MYSTI_02131"/>
<dbReference type="Pfam" id="PF13276">
    <property type="entry name" value="HTH_21"/>
    <property type="match status" value="1"/>
</dbReference>
<evidence type="ECO:0000259" key="2">
    <source>
        <dbReference type="Pfam" id="PF13276"/>
    </source>
</evidence>
<protein>
    <submittedName>
        <fullName evidence="3">IS5 family transposase orfB</fullName>
    </submittedName>
</protein>
<dbReference type="InterPro" id="IPR025948">
    <property type="entry name" value="HTH-like_dom"/>
</dbReference>
<sequence length="129" mass="14753">MKFRFIHAEKARFPVAALCRHLGVSRSGYDACANRPESERKERDRALSVEVVAVHQESRGTYGAPRVHAELRARGRRVARKRVARLMRQAGVRARVPRRFVRTTDSAHHHPVAPNTLERNFLPDAPNRT</sequence>
<dbReference type="eggNOG" id="COG2801">
    <property type="taxonomic scope" value="Bacteria"/>
</dbReference>
<proteinExistence type="predicted"/>
<evidence type="ECO:0000313" key="3">
    <source>
        <dbReference type="EMBL" id="AGC43458.1"/>
    </source>
</evidence>
<reference evidence="3 4" key="1">
    <citation type="journal article" date="2013" name="Genome Announc.">
        <title>Complete genome sequence of Myxococcus stipitatus strain DSM 14675, a fruiting myxobacterium.</title>
        <authorList>
            <person name="Huntley S."/>
            <person name="Kneip S."/>
            <person name="Treuner-Lange A."/>
            <person name="Sogaard-Andersen L."/>
        </authorList>
    </citation>
    <scope>NUCLEOTIDE SEQUENCE [LARGE SCALE GENOMIC DNA]</scope>
    <source>
        <strain evidence="4">DSM 14675 / JCM 12634 / Mx s8</strain>
    </source>
</reference>
<feature type="region of interest" description="Disordered" evidence="1">
    <location>
        <begin position="102"/>
        <end position="129"/>
    </location>
</feature>
<gene>
    <name evidence="3" type="ordered locus">MYSTI_02131</name>
</gene>
<evidence type="ECO:0000256" key="1">
    <source>
        <dbReference type="SAM" id="MobiDB-lite"/>
    </source>
</evidence>
<dbReference type="HOGENOM" id="CLU_027402_21_8_7"/>
<dbReference type="Proteomes" id="UP000011131">
    <property type="component" value="Chromosome"/>
</dbReference>
<dbReference type="PANTHER" id="PTHR46889">
    <property type="entry name" value="TRANSPOSASE INSF FOR INSERTION SEQUENCE IS3B-RELATED"/>
    <property type="match status" value="1"/>
</dbReference>
<dbReference type="InterPro" id="IPR050900">
    <property type="entry name" value="Transposase_IS3/IS150/IS904"/>
</dbReference>
<dbReference type="EMBL" id="CP004025">
    <property type="protein sequence ID" value="AGC43458.1"/>
    <property type="molecule type" value="Genomic_DNA"/>
</dbReference>
<evidence type="ECO:0000313" key="4">
    <source>
        <dbReference type="Proteomes" id="UP000011131"/>
    </source>
</evidence>
<keyword evidence="4" id="KW-1185">Reference proteome</keyword>
<feature type="domain" description="HTH-like" evidence="2">
    <location>
        <begin position="43"/>
        <end position="100"/>
    </location>
</feature>
<accession>L7U5T6</accession>
<name>L7U5T6_MYXSD</name>